<dbReference type="PANTHER" id="PTHR11999:SF70">
    <property type="entry name" value="MIP05841P"/>
    <property type="match status" value="1"/>
</dbReference>
<evidence type="ECO:0000256" key="7">
    <source>
        <dbReference type="RuleBase" id="RU000382"/>
    </source>
</evidence>
<name>A0A9D2PEP7_9FIRM</name>
<comment type="similarity">
    <text evidence="2 7">Belongs to the group II decarboxylase family.</text>
</comment>
<keyword evidence="5 7" id="KW-0456">Lyase</keyword>
<dbReference type="GO" id="GO:0008483">
    <property type="term" value="F:transaminase activity"/>
    <property type="evidence" value="ECO:0007669"/>
    <property type="project" value="UniProtKB-KW"/>
</dbReference>
<dbReference type="EMBL" id="DWWL01000083">
    <property type="protein sequence ID" value="HJC48859.1"/>
    <property type="molecule type" value="Genomic_DNA"/>
</dbReference>
<evidence type="ECO:0000256" key="6">
    <source>
        <dbReference type="PIRSR" id="PIRSR602129-50"/>
    </source>
</evidence>
<dbReference type="InterPro" id="IPR010977">
    <property type="entry name" value="Aromatic_deC"/>
</dbReference>
<dbReference type="GO" id="GO:0004058">
    <property type="term" value="F:aromatic-L-amino-acid decarboxylase activity"/>
    <property type="evidence" value="ECO:0007669"/>
    <property type="project" value="UniProtKB-ARBA"/>
</dbReference>
<protein>
    <submittedName>
        <fullName evidence="8">Aspartate aminotransferase family protein</fullName>
    </submittedName>
</protein>
<reference evidence="8" key="2">
    <citation type="submission" date="2021-04" db="EMBL/GenBank/DDBJ databases">
        <authorList>
            <person name="Gilroy R."/>
        </authorList>
    </citation>
    <scope>NUCLEOTIDE SEQUENCE</scope>
    <source>
        <strain evidence="8">CHK183-5548</strain>
    </source>
</reference>
<dbReference type="CDD" id="cd06450">
    <property type="entry name" value="DOPA_deC_like"/>
    <property type="match status" value="1"/>
</dbReference>
<dbReference type="InterPro" id="IPR021115">
    <property type="entry name" value="Pyridoxal-P_BS"/>
</dbReference>
<evidence type="ECO:0000256" key="4">
    <source>
        <dbReference type="ARBA" id="ARBA00022898"/>
    </source>
</evidence>
<dbReference type="Proteomes" id="UP000823883">
    <property type="component" value="Unassembled WGS sequence"/>
</dbReference>
<dbReference type="Gene3D" id="3.90.1150.10">
    <property type="entry name" value="Aspartate Aminotransferase, domain 1"/>
    <property type="match status" value="1"/>
</dbReference>
<dbReference type="GO" id="GO:0030170">
    <property type="term" value="F:pyridoxal phosphate binding"/>
    <property type="evidence" value="ECO:0007669"/>
    <property type="project" value="InterPro"/>
</dbReference>
<comment type="caution">
    <text evidence="8">The sequence shown here is derived from an EMBL/GenBank/DDBJ whole genome shotgun (WGS) entry which is preliminary data.</text>
</comment>
<accession>A0A9D2PEP7</accession>
<proteinExistence type="inferred from homology"/>
<dbReference type="InterPro" id="IPR015421">
    <property type="entry name" value="PyrdxlP-dep_Trfase_major"/>
</dbReference>
<dbReference type="Gene3D" id="3.40.640.10">
    <property type="entry name" value="Type I PLP-dependent aspartate aminotransferase-like (Major domain)"/>
    <property type="match status" value="1"/>
</dbReference>
<reference evidence="8" key="1">
    <citation type="journal article" date="2021" name="PeerJ">
        <title>Extensive microbial diversity within the chicken gut microbiome revealed by metagenomics and culture.</title>
        <authorList>
            <person name="Gilroy R."/>
            <person name="Ravi A."/>
            <person name="Getino M."/>
            <person name="Pursley I."/>
            <person name="Horton D.L."/>
            <person name="Alikhan N.F."/>
            <person name="Baker D."/>
            <person name="Gharbi K."/>
            <person name="Hall N."/>
            <person name="Watson M."/>
            <person name="Adriaenssens E.M."/>
            <person name="Foster-Nyarko E."/>
            <person name="Jarju S."/>
            <person name="Secka A."/>
            <person name="Antonio M."/>
            <person name="Oren A."/>
            <person name="Chaudhuri R.R."/>
            <person name="La Ragione R."/>
            <person name="Hildebrand F."/>
            <person name="Pallen M.J."/>
        </authorList>
    </citation>
    <scope>NUCLEOTIDE SEQUENCE</scope>
    <source>
        <strain evidence="8">CHK183-5548</strain>
    </source>
</reference>
<dbReference type="Gene3D" id="1.20.1340.10">
    <property type="entry name" value="dopa decarboxylase, N-terminal domain"/>
    <property type="match status" value="1"/>
</dbReference>
<evidence type="ECO:0000256" key="5">
    <source>
        <dbReference type="ARBA" id="ARBA00023239"/>
    </source>
</evidence>
<evidence type="ECO:0000256" key="1">
    <source>
        <dbReference type="ARBA" id="ARBA00001933"/>
    </source>
</evidence>
<dbReference type="PANTHER" id="PTHR11999">
    <property type="entry name" value="GROUP II PYRIDOXAL-5-PHOSPHATE DECARBOXYLASE"/>
    <property type="match status" value="1"/>
</dbReference>
<dbReference type="GO" id="GO:0006520">
    <property type="term" value="P:amino acid metabolic process"/>
    <property type="evidence" value="ECO:0007669"/>
    <property type="project" value="InterPro"/>
</dbReference>
<dbReference type="AlphaFoldDB" id="A0A9D2PEP7"/>
<dbReference type="GO" id="GO:0019752">
    <property type="term" value="P:carboxylic acid metabolic process"/>
    <property type="evidence" value="ECO:0007669"/>
    <property type="project" value="InterPro"/>
</dbReference>
<keyword evidence="8" id="KW-0808">Transferase</keyword>
<keyword evidence="8" id="KW-0032">Aminotransferase</keyword>
<dbReference type="PRINTS" id="PR00800">
    <property type="entry name" value="YHDCRBOXLASE"/>
</dbReference>
<evidence type="ECO:0000256" key="3">
    <source>
        <dbReference type="ARBA" id="ARBA00022793"/>
    </source>
</evidence>
<evidence type="ECO:0000256" key="2">
    <source>
        <dbReference type="ARBA" id="ARBA00009533"/>
    </source>
</evidence>
<evidence type="ECO:0000313" key="9">
    <source>
        <dbReference type="Proteomes" id="UP000823883"/>
    </source>
</evidence>
<keyword evidence="3" id="KW-0210">Decarboxylase</keyword>
<keyword evidence="4 6" id="KW-0663">Pyridoxal phosphate</keyword>
<dbReference type="InterPro" id="IPR015422">
    <property type="entry name" value="PyrdxlP-dep_Trfase_small"/>
</dbReference>
<dbReference type="InterPro" id="IPR015424">
    <property type="entry name" value="PyrdxlP-dep_Trfase"/>
</dbReference>
<dbReference type="PROSITE" id="PS00392">
    <property type="entry name" value="DDC_GAD_HDC_YDC"/>
    <property type="match status" value="1"/>
</dbReference>
<gene>
    <name evidence="8" type="ORF">IAA04_12495</name>
</gene>
<dbReference type="SUPFAM" id="SSF53383">
    <property type="entry name" value="PLP-dependent transferases"/>
    <property type="match status" value="1"/>
</dbReference>
<sequence>MDLIRNEQKREMGELMKGFVDQTLDFYEGMKEQAVFKEADAQTLERLKSRGIPKEGRPVKEVFEELQRDVYPNQSLVQHPRCFACVPSPVSLFSWMGDIMTNAYDPHAGSMLNASGAGCIEEETIRWMCGLAGYPETAGGLFVSGGSMANLTALTAARDTKLTYAERGLGVAYVSDQTHSSVAKGLHIIGFRPDQVRSIPSDSAFRMRIPELKKAIEADLAAGRKPFAVVATAGTTNTGSIDPLEEIADICESYGLWMHVDGAYGASVLVSNTHRGLLKGVERSDSLSWDAHKWLMQTYGCSAVLVRDPAHLARTFAVHPEYLKDASAGEVNFWDLGPELTRPARSLKLWITLQIMGSDAMSAMIDHGFELAKTAEAALRRLPDWEIISPAAQAVINFRCAPAGMSEQALDQLNQKISREISDSGFAQVLTTELNGKKVLRICALNPATTKEDMLETVELLDRCAREAVGRLSA</sequence>
<evidence type="ECO:0000313" key="8">
    <source>
        <dbReference type="EMBL" id="HJC48859.1"/>
    </source>
</evidence>
<organism evidence="8 9">
    <name type="scientific">Candidatus Lachnoclostridium pullistercoris</name>
    <dbReference type="NCBI Taxonomy" id="2838632"/>
    <lineage>
        <taxon>Bacteria</taxon>
        <taxon>Bacillati</taxon>
        <taxon>Bacillota</taxon>
        <taxon>Clostridia</taxon>
        <taxon>Lachnospirales</taxon>
        <taxon>Lachnospiraceae</taxon>
    </lineage>
</organism>
<feature type="modified residue" description="N6-(pyridoxal phosphate)lysine" evidence="6">
    <location>
        <position position="293"/>
    </location>
</feature>
<dbReference type="Pfam" id="PF00282">
    <property type="entry name" value="Pyridoxal_deC"/>
    <property type="match status" value="1"/>
</dbReference>
<comment type="cofactor">
    <cofactor evidence="1 6 7">
        <name>pyridoxal 5'-phosphate</name>
        <dbReference type="ChEBI" id="CHEBI:597326"/>
    </cofactor>
</comment>
<dbReference type="InterPro" id="IPR002129">
    <property type="entry name" value="PyrdxlP-dep_de-COase"/>
</dbReference>